<dbReference type="Gene3D" id="3.20.20.60">
    <property type="entry name" value="Phosphoenolpyruvate-binding domains"/>
    <property type="match status" value="1"/>
</dbReference>
<dbReference type="SUPFAM" id="SSF51621">
    <property type="entry name" value="Phosphoenolpyruvate/pyruvate domain"/>
    <property type="match status" value="1"/>
</dbReference>
<keyword evidence="9" id="KW-0067">ATP-binding</keyword>
<organism evidence="17 18">
    <name type="scientific">Novispirillum itersonii</name>
    <name type="common">Aquaspirillum itersonii</name>
    <dbReference type="NCBI Taxonomy" id="189"/>
    <lineage>
        <taxon>Bacteria</taxon>
        <taxon>Pseudomonadati</taxon>
        <taxon>Pseudomonadota</taxon>
        <taxon>Alphaproteobacteria</taxon>
        <taxon>Rhodospirillales</taxon>
        <taxon>Novispirillaceae</taxon>
        <taxon>Novispirillum</taxon>
    </lineage>
</organism>
<dbReference type="SUPFAM" id="SSF50800">
    <property type="entry name" value="PK beta-barrel domain-like"/>
    <property type="match status" value="1"/>
</dbReference>
<dbReference type="InterPro" id="IPR001697">
    <property type="entry name" value="Pyr_Knase"/>
</dbReference>
<evidence type="ECO:0000256" key="5">
    <source>
        <dbReference type="ARBA" id="ARBA00022679"/>
    </source>
</evidence>
<dbReference type="PANTHER" id="PTHR11817">
    <property type="entry name" value="PYRUVATE KINASE"/>
    <property type="match status" value="1"/>
</dbReference>
<dbReference type="Pfam" id="PF02887">
    <property type="entry name" value="PK_C"/>
    <property type="match status" value="1"/>
</dbReference>
<dbReference type="FunFam" id="2.40.33.10:FF:000001">
    <property type="entry name" value="Pyruvate kinase"/>
    <property type="match status" value="1"/>
</dbReference>
<evidence type="ECO:0000256" key="11">
    <source>
        <dbReference type="ARBA" id="ARBA00023152"/>
    </source>
</evidence>
<dbReference type="RefSeq" id="WP_184262919.1">
    <property type="nucleotide sequence ID" value="NZ_JACIIX010000004.1"/>
</dbReference>
<dbReference type="UniPathway" id="UPA00109">
    <property type="reaction ID" value="UER00188"/>
</dbReference>
<comment type="catalytic activity">
    <reaction evidence="14">
        <text>pyruvate + ATP = phosphoenolpyruvate + ADP + H(+)</text>
        <dbReference type="Rhea" id="RHEA:18157"/>
        <dbReference type="ChEBI" id="CHEBI:15361"/>
        <dbReference type="ChEBI" id="CHEBI:15378"/>
        <dbReference type="ChEBI" id="CHEBI:30616"/>
        <dbReference type="ChEBI" id="CHEBI:58702"/>
        <dbReference type="ChEBI" id="CHEBI:456216"/>
        <dbReference type="EC" id="2.7.1.40"/>
    </reaction>
</comment>
<dbReference type="NCBIfam" id="NF004491">
    <property type="entry name" value="PRK05826.1"/>
    <property type="match status" value="1"/>
</dbReference>
<evidence type="ECO:0000256" key="7">
    <source>
        <dbReference type="ARBA" id="ARBA00022741"/>
    </source>
</evidence>
<dbReference type="GO" id="GO:0030955">
    <property type="term" value="F:potassium ion binding"/>
    <property type="evidence" value="ECO:0007669"/>
    <property type="project" value="UniProtKB-UniRule"/>
</dbReference>
<evidence type="ECO:0000256" key="10">
    <source>
        <dbReference type="ARBA" id="ARBA00022842"/>
    </source>
</evidence>
<evidence type="ECO:0000256" key="1">
    <source>
        <dbReference type="ARBA" id="ARBA00001958"/>
    </source>
</evidence>
<comment type="pathway">
    <text evidence="2 14">Carbohydrate degradation; glycolysis; pyruvate from D-glyceraldehyde 3-phosphate: step 5/5.</text>
</comment>
<dbReference type="Proteomes" id="UP000544872">
    <property type="component" value="Unassembled WGS sequence"/>
</dbReference>
<proteinExistence type="inferred from homology"/>
<dbReference type="InterPro" id="IPR015806">
    <property type="entry name" value="Pyrv_Knase_insert_dom_sf"/>
</dbReference>
<dbReference type="InterPro" id="IPR015813">
    <property type="entry name" value="Pyrv/PenolPyrv_kinase-like_dom"/>
</dbReference>
<evidence type="ECO:0000256" key="9">
    <source>
        <dbReference type="ARBA" id="ARBA00022840"/>
    </source>
</evidence>
<dbReference type="GO" id="GO:0016301">
    <property type="term" value="F:kinase activity"/>
    <property type="evidence" value="ECO:0007669"/>
    <property type="project" value="UniProtKB-KW"/>
</dbReference>
<evidence type="ECO:0000256" key="12">
    <source>
        <dbReference type="ARBA" id="ARBA00023317"/>
    </source>
</evidence>
<dbReference type="InterPro" id="IPR015795">
    <property type="entry name" value="Pyrv_Knase_C"/>
</dbReference>
<keyword evidence="7" id="KW-0547">Nucleotide-binding</keyword>
<dbReference type="Gene3D" id="2.40.33.10">
    <property type="entry name" value="PK beta-barrel domain-like"/>
    <property type="match status" value="1"/>
</dbReference>
<gene>
    <name evidence="17" type="ORF">FHS48_001510</name>
</gene>
<dbReference type="AlphaFoldDB" id="A0A7W9ZET5"/>
<dbReference type="EMBL" id="JACIIX010000004">
    <property type="protein sequence ID" value="MBB6210100.1"/>
    <property type="molecule type" value="Genomic_DNA"/>
</dbReference>
<comment type="cofactor">
    <cofactor evidence="1">
        <name>K(+)</name>
        <dbReference type="ChEBI" id="CHEBI:29103"/>
    </cofactor>
</comment>
<dbReference type="PROSITE" id="PS00110">
    <property type="entry name" value="PYRUVATE_KINASE"/>
    <property type="match status" value="1"/>
</dbReference>
<dbReference type="SUPFAM" id="SSF52935">
    <property type="entry name" value="PK C-terminal domain-like"/>
    <property type="match status" value="1"/>
</dbReference>
<dbReference type="NCBIfam" id="TIGR01064">
    <property type="entry name" value="pyruv_kin"/>
    <property type="match status" value="1"/>
</dbReference>
<dbReference type="InterPro" id="IPR036918">
    <property type="entry name" value="Pyrv_Knase_C_sf"/>
</dbReference>
<keyword evidence="6" id="KW-0479">Metal-binding</keyword>
<dbReference type="Gene3D" id="3.40.1380.20">
    <property type="entry name" value="Pyruvate kinase, C-terminal domain"/>
    <property type="match status" value="1"/>
</dbReference>
<dbReference type="Pfam" id="PF00224">
    <property type="entry name" value="PK"/>
    <property type="match status" value="1"/>
</dbReference>
<keyword evidence="12 17" id="KW-0670">Pyruvate</keyword>
<evidence type="ECO:0000256" key="13">
    <source>
        <dbReference type="NCBIfam" id="TIGR01064"/>
    </source>
</evidence>
<protein>
    <recommendedName>
        <fullName evidence="4 13">Pyruvate kinase</fullName>
        <ecNumber evidence="4 13">2.7.1.40</ecNumber>
    </recommendedName>
</protein>
<comment type="caution">
    <text evidence="17">The sequence shown here is derived from an EMBL/GenBank/DDBJ whole genome shotgun (WGS) entry which is preliminary data.</text>
</comment>
<dbReference type="InterPro" id="IPR018209">
    <property type="entry name" value="Pyrv_Knase_AS"/>
</dbReference>
<dbReference type="EC" id="2.7.1.40" evidence="4 13"/>
<keyword evidence="10 14" id="KW-0460">Magnesium</keyword>
<evidence type="ECO:0000256" key="2">
    <source>
        <dbReference type="ARBA" id="ARBA00004997"/>
    </source>
</evidence>
<keyword evidence="11 14" id="KW-0324">Glycolysis</keyword>
<dbReference type="NCBIfam" id="NF004978">
    <property type="entry name" value="PRK06354.1"/>
    <property type="match status" value="1"/>
</dbReference>
<reference evidence="17 18" key="1">
    <citation type="submission" date="2020-08" db="EMBL/GenBank/DDBJ databases">
        <title>Genomic Encyclopedia of Type Strains, Phase IV (KMG-IV): sequencing the most valuable type-strain genomes for metagenomic binning, comparative biology and taxonomic classification.</title>
        <authorList>
            <person name="Goeker M."/>
        </authorList>
    </citation>
    <scope>NUCLEOTIDE SEQUENCE [LARGE SCALE GENOMIC DNA]</scope>
    <source>
        <strain evidence="17 18">DSM 11590</strain>
    </source>
</reference>
<evidence type="ECO:0000313" key="18">
    <source>
        <dbReference type="Proteomes" id="UP000544872"/>
    </source>
</evidence>
<accession>A0A7W9ZET5</accession>
<name>A0A7W9ZET5_NOVIT</name>
<dbReference type="GO" id="GO:0004743">
    <property type="term" value="F:pyruvate kinase activity"/>
    <property type="evidence" value="ECO:0007669"/>
    <property type="project" value="UniProtKB-UniRule"/>
</dbReference>
<keyword evidence="5 14" id="KW-0808">Transferase</keyword>
<evidence type="ECO:0000256" key="3">
    <source>
        <dbReference type="ARBA" id="ARBA00008663"/>
    </source>
</evidence>
<feature type="domain" description="Pyruvate kinase C-terminal" evidence="16">
    <location>
        <begin position="355"/>
        <end position="467"/>
    </location>
</feature>
<sequence>MKRDRHAKIIATLGPASSTPQAIEALFRAGADVFRLNFSHGTHDDHRARYEMIRQVEASIGRPIGILLDLQGPKLRVGQFAAGKIELAPGQEFRFDMDKTPGDETRACLPHPEIFSIIQVGTELLLDDGKIRVRVENHGPDYANVRVLTGGPLSDRKGLNVPGEALPISALSDKDRSDLEFGLSLGVDIVALSFVQRPEDVAEARKLVAGRALILSKLEKPQAIDFLDEIVELSDAIMVARGDLGVECPPEVVPILQKRIIETCRHQGKPVVVATQMLESMISAPAPTRAEASDVATAVYDGADAVMLSAETASGKYPLEAVSIMNKIICSVERDGYYQRIMDARAEEPETTAADAICAAARQVSATIGAKAIVTFTSSGSTTLRAARQRPPVPILCLTADIKVARRMALVWGAHGVVTADISSFADMVQSGCRIAHRDEFAHAGERVVIIAGVPFGTPGTTNILRIAWISDQH</sequence>
<evidence type="ECO:0000256" key="8">
    <source>
        <dbReference type="ARBA" id="ARBA00022777"/>
    </source>
</evidence>
<dbReference type="NCBIfam" id="NF004886">
    <property type="entry name" value="PRK06247.1"/>
    <property type="match status" value="1"/>
</dbReference>
<keyword evidence="18" id="KW-1185">Reference proteome</keyword>
<dbReference type="GO" id="GO:0000287">
    <property type="term" value="F:magnesium ion binding"/>
    <property type="evidence" value="ECO:0007669"/>
    <property type="project" value="UniProtKB-UniRule"/>
</dbReference>
<feature type="domain" description="Pyruvate kinase barrel" evidence="15">
    <location>
        <begin position="5"/>
        <end position="322"/>
    </location>
</feature>
<comment type="similarity">
    <text evidence="3 14">Belongs to the pyruvate kinase family.</text>
</comment>
<evidence type="ECO:0000259" key="15">
    <source>
        <dbReference type="Pfam" id="PF00224"/>
    </source>
</evidence>
<evidence type="ECO:0000256" key="6">
    <source>
        <dbReference type="ARBA" id="ARBA00022723"/>
    </source>
</evidence>
<dbReference type="GO" id="GO:0005524">
    <property type="term" value="F:ATP binding"/>
    <property type="evidence" value="ECO:0007669"/>
    <property type="project" value="UniProtKB-KW"/>
</dbReference>
<evidence type="ECO:0000259" key="16">
    <source>
        <dbReference type="Pfam" id="PF02887"/>
    </source>
</evidence>
<evidence type="ECO:0000256" key="4">
    <source>
        <dbReference type="ARBA" id="ARBA00012142"/>
    </source>
</evidence>
<keyword evidence="8 14" id="KW-0418">Kinase</keyword>
<dbReference type="InterPro" id="IPR011037">
    <property type="entry name" value="Pyrv_Knase-like_insert_dom_sf"/>
</dbReference>
<evidence type="ECO:0000313" key="17">
    <source>
        <dbReference type="EMBL" id="MBB6210100.1"/>
    </source>
</evidence>
<dbReference type="PRINTS" id="PR01050">
    <property type="entry name" value="PYRUVTKNASE"/>
</dbReference>
<dbReference type="InterPro" id="IPR040442">
    <property type="entry name" value="Pyrv_kinase-like_dom_sf"/>
</dbReference>
<dbReference type="InterPro" id="IPR015793">
    <property type="entry name" value="Pyrv_Knase_brl"/>
</dbReference>
<evidence type="ECO:0000256" key="14">
    <source>
        <dbReference type="RuleBase" id="RU000504"/>
    </source>
</evidence>